<dbReference type="PIRSF" id="PIRSF005719">
    <property type="entry name" value="SMC"/>
    <property type="match status" value="1"/>
</dbReference>
<reference evidence="14" key="1">
    <citation type="journal article" date="2011" name="Proc. Natl. Acad. Sci. U.S.A.">
        <title>Obligate biotrophy features unraveled by the genomic analysis of rust fungi.</title>
        <authorList>
            <person name="Duplessis S."/>
            <person name="Cuomo C.A."/>
            <person name="Lin Y.-C."/>
            <person name="Aerts A."/>
            <person name="Tisserant E."/>
            <person name="Veneault-Fourrey C."/>
            <person name="Joly D.L."/>
            <person name="Hacquard S."/>
            <person name="Amselem J."/>
            <person name="Cantarel B.L."/>
            <person name="Chiu R."/>
            <person name="Coutinho P.M."/>
            <person name="Feau N."/>
            <person name="Field M."/>
            <person name="Frey P."/>
            <person name="Gelhaye E."/>
            <person name="Goldberg J."/>
            <person name="Grabherr M.G."/>
            <person name="Kodira C.D."/>
            <person name="Kohler A."/>
            <person name="Kuees U."/>
            <person name="Lindquist E.A."/>
            <person name="Lucas S.M."/>
            <person name="Mago R."/>
            <person name="Mauceli E."/>
            <person name="Morin E."/>
            <person name="Murat C."/>
            <person name="Pangilinan J.L."/>
            <person name="Park R."/>
            <person name="Pearson M."/>
            <person name="Quesneville H."/>
            <person name="Rouhier N."/>
            <person name="Sakthikumar S."/>
            <person name="Salamov A.A."/>
            <person name="Schmutz J."/>
            <person name="Selles B."/>
            <person name="Shapiro H."/>
            <person name="Tanguay P."/>
            <person name="Tuskan G.A."/>
            <person name="Henrissat B."/>
            <person name="Van de Peer Y."/>
            <person name="Rouze P."/>
            <person name="Ellis J.G."/>
            <person name="Dodds P.N."/>
            <person name="Schein J.E."/>
            <person name="Zhong S."/>
            <person name="Hamelin R.C."/>
            <person name="Grigoriev I.V."/>
            <person name="Szabo L.J."/>
            <person name="Martin F."/>
        </authorList>
    </citation>
    <scope>NUCLEOTIDE SEQUENCE [LARGE SCALE GENOMIC DNA]</scope>
    <source>
        <strain evidence="14">98AG31 / pathotype 3-4-7</strain>
    </source>
</reference>
<dbReference type="Gene3D" id="1.20.1060.20">
    <property type="match status" value="1"/>
</dbReference>
<evidence type="ECO:0000259" key="12">
    <source>
        <dbReference type="SMART" id="SM00968"/>
    </source>
</evidence>
<dbReference type="InParanoid" id="F4SC48"/>
<dbReference type="InterPro" id="IPR010935">
    <property type="entry name" value="SMC_hinge"/>
</dbReference>
<feature type="coiled-coil region" evidence="11">
    <location>
        <begin position="264"/>
        <end position="334"/>
    </location>
</feature>
<comment type="subcellular location">
    <subcellularLocation>
        <location evidence="2">Chromosome</location>
    </subcellularLocation>
    <subcellularLocation>
        <location evidence="1 10">Nucleus</location>
    </subcellularLocation>
</comment>
<dbReference type="OrthoDB" id="5575062at2759"/>
<dbReference type="InterPro" id="IPR003395">
    <property type="entry name" value="RecF/RecN/SMC_N"/>
</dbReference>
<dbReference type="STRING" id="747676.F4SC48"/>
<dbReference type="Proteomes" id="UP000001072">
    <property type="component" value="Unassembled WGS sequence"/>
</dbReference>
<keyword evidence="8 10" id="KW-0539">Nucleus</keyword>
<feature type="coiled-coil region" evidence="11">
    <location>
        <begin position="681"/>
        <end position="783"/>
    </location>
</feature>
<dbReference type="SMART" id="SM00968">
    <property type="entry name" value="SMC_hinge"/>
    <property type="match status" value="1"/>
</dbReference>
<evidence type="ECO:0000256" key="7">
    <source>
        <dbReference type="ARBA" id="ARBA00023054"/>
    </source>
</evidence>
<comment type="similarity">
    <text evidence="3">Belongs to the SMC family. SMC1 subfamily.</text>
</comment>
<evidence type="ECO:0000256" key="11">
    <source>
        <dbReference type="SAM" id="Coils"/>
    </source>
</evidence>
<dbReference type="GO" id="GO:0008278">
    <property type="term" value="C:cohesin complex"/>
    <property type="evidence" value="ECO:0007669"/>
    <property type="project" value="InterPro"/>
</dbReference>
<evidence type="ECO:0000256" key="1">
    <source>
        <dbReference type="ARBA" id="ARBA00004123"/>
    </source>
</evidence>
<gene>
    <name evidence="13" type="ORF">MELLADRAFT_84477</name>
</gene>
<dbReference type="InterPro" id="IPR028468">
    <property type="entry name" value="Smc1_ABC"/>
</dbReference>
<keyword evidence="7 11" id="KW-0175">Coiled coil</keyword>
<evidence type="ECO:0000256" key="5">
    <source>
        <dbReference type="ARBA" id="ARBA00022618"/>
    </source>
</evidence>
<dbReference type="eggNOG" id="KOG0018">
    <property type="taxonomic scope" value="Eukaryota"/>
</dbReference>
<accession>F4SC48</accession>
<evidence type="ECO:0000256" key="8">
    <source>
        <dbReference type="ARBA" id="ARBA00023242"/>
    </source>
</evidence>
<feature type="domain" description="SMC hinge" evidence="12">
    <location>
        <begin position="524"/>
        <end position="640"/>
    </location>
</feature>
<dbReference type="InterPro" id="IPR036277">
    <property type="entry name" value="SMC_hinge_sf"/>
</dbReference>
<dbReference type="PANTHER" id="PTHR18937">
    <property type="entry name" value="STRUCTURAL MAINTENANCE OF CHROMOSOMES SMC FAMILY MEMBER"/>
    <property type="match status" value="1"/>
</dbReference>
<evidence type="ECO:0000256" key="2">
    <source>
        <dbReference type="ARBA" id="ARBA00004286"/>
    </source>
</evidence>
<keyword evidence="4" id="KW-0158">Chromosome</keyword>
<dbReference type="GO" id="GO:0007062">
    <property type="term" value="P:sister chromatid cohesion"/>
    <property type="evidence" value="ECO:0007669"/>
    <property type="project" value="InterPro"/>
</dbReference>
<dbReference type="Gene3D" id="1.10.287.2610">
    <property type="match status" value="1"/>
</dbReference>
<dbReference type="GO" id="GO:0005524">
    <property type="term" value="F:ATP binding"/>
    <property type="evidence" value="ECO:0007669"/>
    <property type="project" value="InterPro"/>
</dbReference>
<name>F4SC48_MELLP</name>
<dbReference type="InterPro" id="IPR024704">
    <property type="entry name" value="SMC"/>
</dbReference>
<protein>
    <recommendedName>
        <fullName evidence="10">Structural maintenance of chromosomes protein</fullName>
    </recommendedName>
</protein>
<evidence type="ECO:0000313" key="14">
    <source>
        <dbReference type="Proteomes" id="UP000001072"/>
    </source>
</evidence>
<dbReference type="GeneID" id="18933490"/>
<feature type="coiled-coil region" evidence="11">
    <location>
        <begin position="808"/>
        <end position="919"/>
    </location>
</feature>
<dbReference type="PANTHER" id="PTHR18937:SF12">
    <property type="entry name" value="STRUCTURAL MAINTENANCE OF CHROMOSOMES PROTEIN"/>
    <property type="match status" value="1"/>
</dbReference>
<feature type="coiled-coil region" evidence="11">
    <location>
        <begin position="1029"/>
        <end position="1070"/>
    </location>
</feature>
<evidence type="ECO:0000256" key="6">
    <source>
        <dbReference type="ARBA" id="ARBA00022776"/>
    </source>
</evidence>
<evidence type="ECO:0000256" key="4">
    <source>
        <dbReference type="ARBA" id="ARBA00022454"/>
    </source>
</evidence>
<dbReference type="VEuPathDB" id="FungiDB:MELLADRAFT_84477"/>
<dbReference type="GO" id="GO:0016887">
    <property type="term" value="F:ATP hydrolysis activity"/>
    <property type="evidence" value="ECO:0007669"/>
    <property type="project" value="InterPro"/>
</dbReference>
<dbReference type="Pfam" id="PF06470">
    <property type="entry name" value="SMC_hinge"/>
    <property type="match status" value="1"/>
</dbReference>
<dbReference type="FunCoup" id="F4SC48">
    <property type="interactions" value="530"/>
</dbReference>
<dbReference type="RefSeq" id="XP_007418952.1">
    <property type="nucleotide sequence ID" value="XM_007418890.1"/>
</dbReference>
<dbReference type="HOGENOM" id="CLU_001042_0_1_1"/>
<evidence type="ECO:0000256" key="10">
    <source>
        <dbReference type="PIRNR" id="PIRNR005719"/>
    </source>
</evidence>
<keyword evidence="5" id="KW-0132">Cell division</keyword>
<dbReference type="KEGG" id="mlr:MELLADRAFT_84477"/>
<proteinExistence type="inferred from homology"/>
<dbReference type="EMBL" id="GL883200">
    <property type="protein sequence ID" value="EGF97764.1"/>
    <property type="molecule type" value="Genomic_DNA"/>
</dbReference>
<dbReference type="SUPFAM" id="SSF52540">
    <property type="entry name" value="P-loop containing nucleoside triphosphate hydrolases"/>
    <property type="match status" value="1"/>
</dbReference>
<dbReference type="AlphaFoldDB" id="F4SC48"/>
<feature type="coiled-coil region" evidence="11">
    <location>
        <begin position="398"/>
        <end position="499"/>
    </location>
</feature>
<dbReference type="InterPro" id="IPR027417">
    <property type="entry name" value="P-loop_NTPase"/>
</dbReference>
<dbReference type="Gene3D" id="3.30.70.1620">
    <property type="match status" value="1"/>
</dbReference>
<evidence type="ECO:0000256" key="3">
    <source>
        <dbReference type="ARBA" id="ARBA00005597"/>
    </source>
</evidence>
<dbReference type="GO" id="GO:0003677">
    <property type="term" value="F:DNA binding"/>
    <property type="evidence" value="ECO:0007669"/>
    <property type="project" value="TreeGrafter"/>
</dbReference>
<keyword evidence="9" id="KW-0131">Cell cycle</keyword>
<evidence type="ECO:0000256" key="9">
    <source>
        <dbReference type="ARBA" id="ARBA00023306"/>
    </source>
</evidence>
<keyword evidence="6" id="KW-0498">Mitosis</keyword>
<sequence length="1233" mass="140545">MPLHSIEIVNFKSYKGTQTIGPFKNFTAVIGPNGAGKSNLMDAQSHLLVRISFVLGVRSGQLRSTQLRDLIYKGGDREDENQAPKKAAVTAIYIDHKTGDQHRFSRTITVASEKSGSSAYSINDKVVKWEEYQSTLEQYDILVKAKNFLVFQGDVEAVASQNPNALSKLIDQISGSLDLAAEYEKRRLAHIDASKQSNDQLIKRRVINGEIKDFKQQKAEMEEFDRLCEERDQEIIHLLLWKLFHIEHSINQNSEAIKLLNDGLADLQAESHEFDQHVTQARKEYTQATRDVIKAERSLKAKTKEKEDNYLPRLMECEARVKHLEKKKSKEETSKASVLKEQAIKEVELKKLQHKLAIVTEAQTELLAKKQALSPVMTLSEEDQKEYHTIKADCLTKCPREREDVKNLARKLKNQQNQLLQHEDHLQQCQNRHTKLDRDYEDAFNKKTMLENKVDTLNQELTRTRKQLHEVQAERTRHAQTETELKEKLQDCLKQLNEAGAAKQETDAEARNRAIGETLRRIFPGVQGRLYELCSPIARKHETAVRVVLGRNLEAVVVDTEKTAIDCVEYLKSQRLGRATFIPLDSIVVQPVDERSRNLSKGARLAIDLIKYEPIYERAMQFACGSAIICDSFQIAQDVVYNKGTQVKAVTLEGTIIHKGGNITGGVSGLDNSRKFDEREIQALKRAREGILSEIKEAAKNQPRNTDEGLIAEVSRLENELTFVKDDLRVLDDQLKAYMEELKVLAKKQETSQADVDKGRAEVEKSKRELEKAKAVIDETEDKIFASFCKRIGVQNIREYEGYQLEVHQKTSEEQEQLETTLSRIKHQISFETGQLNGLIERLSTLETSSQRTQANLEELMVTMAELKEEIKILDNEIVETERQHSDLVKAQDEASRAVADAKKKSNKASRQLDEIIKEIGTRNDEIEKLASERISIYRRCKLESIDLPLLQGDLRKAPIDEVVRPVVPMDVDGQEETQQALVVDDYGIELDYEGLEDDEKEDGGPEVERQLEEKIELLKSKMEAMAPKTRSVERLEEVEVRLREHEKEFEAARKRAKQTKDDFTEIKNQRVELFTKAYTHISEKIDGVYKELTKGKASPMGGVAYLSLEDPEEPYMHGIKYHAMPPMKRFRDMDQLSGGEKTMAALALLFAIHSYQPSPFFVLDEVDAALDNTNVGRIADYVRNKAESAFQFLVISLKGTFYEKAGGLVGIYRDNEWGGTKSLTLDLDQYGE</sequence>
<dbReference type="CDD" id="cd03275">
    <property type="entry name" value="ABC_SMC1_euk"/>
    <property type="match status" value="2"/>
</dbReference>
<dbReference type="Pfam" id="PF02463">
    <property type="entry name" value="SMC_N"/>
    <property type="match status" value="1"/>
</dbReference>
<dbReference type="Gene3D" id="3.40.50.300">
    <property type="entry name" value="P-loop containing nucleotide triphosphate hydrolases"/>
    <property type="match status" value="2"/>
</dbReference>
<dbReference type="SUPFAM" id="SSF75553">
    <property type="entry name" value="Smc hinge domain"/>
    <property type="match status" value="1"/>
</dbReference>
<dbReference type="GO" id="GO:0051301">
    <property type="term" value="P:cell division"/>
    <property type="evidence" value="ECO:0007669"/>
    <property type="project" value="UniProtKB-KW"/>
</dbReference>
<dbReference type="GO" id="GO:0005634">
    <property type="term" value="C:nucleus"/>
    <property type="evidence" value="ECO:0007669"/>
    <property type="project" value="UniProtKB-SubCell"/>
</dbReference>
<evidence type="ECO:0000313" key="13">
    <source>
        <dbReference type="EMBL" id="EGF97764.1"/>
    </source>
</evidence>
<organism evidence="14">
    <name type="scientific">Melampsora larici-populina (strain 98AG31 / pathotype 3-4-7)</name>
    <name type="common">Poplar leaf rust fungus</name>
    <dbReference type="NCBI Taxonomy" id="747676"/>
    <lineage>
        <taxon>Eukaryota</taxon>
        <taxon>Fungi</taxon>
        <taxon>Dikarya</taxon>
        <taxon>Basidiomycota</taxon>
        <taxon>Pucciniomycotina</taxon>
        <taxon>Pucciniomycetes</taxon>
        <taxon>Pucciniales</taxon>
        <taxon>Melampsoraceae</taxon>
        <taxon>Melampsora</taxon>
    </lineage>
</organism>
<keyword evidence="14" id="KW-1185">Reference proteome</keyword>